<dbReference type="AlphaFoldDB" id="A0A3A8IDY9"/>
<reference evidence="2" key="1">
    <citation type="submission" date="2018-09" db="EMBL/GenBank/DDBJ databases">
        <authorList>
            <person name="Livingstone P.G."/>
            <person name="Whitworth D.E."/>
        </authorList>
    </citation>
    <scope>NUCLEOTIDE SEQUENCE [LARGE SCALE GENOMIC DNA]</scope>
    <source>
        <strain evidence="2">CA054A</strain>
    </source>
</reference>
<evidence type="ECO:0000313" key="1">
    <source>
        <dbReference type="EMBL" id="RKG81532.1"/>
    </source>
</evidence>
<dbReference type="Proteomes" id="UP000268094">
    <property type="component" value="Unassembled WGS sequence"/>
</dbReference>
<dbReference type="OrthoDB" id="5409627at2"/>
<protein>
    <submittedName>
        <fullName evidence="1">Uncharacterized protein</fullName>
    </submittedName>
</protein>
<dbReference type="EMBL" id="RAVZ01000208">
    <property type="protein sequence ID" value="RKG81532.1"/>
    <property type="molecule type" value="Genomic_DNA"/>
</dbReference>
<keyword evidence="2" id="KW-1185">Reference proteome</keyword>
<evidence type="ECO:0000313" key="2">
    <source>
        <dbReference type="Proteomes" id="UP000268094"/>
    </source>
</evidence>
<name>A0A3A8IDY9_9BACT</name>
<sequence>MKVKFVEPLKTTLELKAGDKAFTIPAGSLKRLSVKAWSHGFEALVEWWVHCCEGTDEDTLFAPFTDTKPLTATLSVERRYGAKAEGRSDPEAKPLKLVGRVEAREVRERTFANVKDAPVMQRHYRIRLVDPAAMLWRRHFPTGVWVDQSLKEVVVANTPQGLDVAFQWKAAETKHPLHTLGLGADDDCGASFLDFVHWVQARSNTGLFLDYATGKYTLADAKPEGGEALELARDDLHRVDLRFPEPRRDALSVLNSYVDAGTPRKPVENADAIAGVLTERLITSTLEDTLTDRVTLETARQQLEGPQVRVTFARYPRVALVLNGLYSLGPDGSKGLATHSKQYRLHALRLEARAVEDDAAHDPDGLFNVYELSLKGTLEEAADKTFRRPAFRPPRWPFLGEGRVVSEEGKEEERTYQVRQDSKTSVESYRVRLPLWDKEIRVPYEPHQQPGHFYFPADKETRLLVSLGYQDARLDRFLEWRPGARLPKESQGNHLLMGKTDQSETSIQHLYQDAKPLLRIQRTQEKDTQLIEVAEGRMYLRVEEKG</sequence>
<accession>A0A3A8IDY9</accession>
<comment type="caution">
    <text evidence="1">The sequence shown here is derived from an EMBL/GenBank/DDBJ whole genome shotgun (WGS) entry which is preliminary data.</text>
</comment>
<gene>
    <name evidence="1" type="ORF">D7V88_26180</name>
</gene>
<proteinExistence type="predicted"/>
<organism evidence="1 2">
    <name type="scientific">Corallococcus terminator</name>
    <dbReference type="NCBI Taxonomy" id="2316733"/>
    <lineage>
        <taxon>Bacteria</taxon>
        <taxon>Pseudomonadati</taxon>
        <taxon>Myxococcota</taxon>
        <taxon>Myxococcia</taxon>
        <taxon>Myxococcales</taxon>
        <taxon>Cystobacterineae</taxon>
        <taxon>Myxococcaceae</taxon>
        <taxon>Corallococcus</taxon>
    </lineage>
</organism>
<dbReference type="RefSeq" id="WP_120543360.1">
    <property type="nucleotide sequence ID" value="NZ_RAVZ01000208.1"/>
</dbReference>